<dbReference type="InterPro" id="IPR036866">
    <property type="entry name" value="RibonucZ/Hydroxyglut_hydro"/>
</dbReference>
<evidence type="ECO:0000259" key="1">
    <source>
        <dbReference type="SMART" id="SM00849"/>
    </source>
</evidence>
<dbReference type="PANTHER" id="PTHR23131">
    <property type="entry name" value="ENDORIBONUCLEASE LACTB2"/>
    <property type="match status" value="1"/>
</dbReference>
<dbReference type="AlphaFoldDB" id="A0A1G8JVZ9"/>
<proteinExistence type="predicted"/>
<name>A0A1G8JVZ9_9BACI</name>
<protein>
    <submittedName>
        <fullName evidence="2">Glyoxylase, beta-lactamase superfamily II</fullName>
    </submittedName>
</protein>
<sequence>MQCDSKSAAIFPITVPVDNSLKSFNFYLVQSAETLTLIDAGMNNDSCWNSLLHTLQEQNLSLSDIDQIFLTHHHIDHVGLINRITSECSIPVYAHPYAYPRLKRDETFLQKRIDFFEELYKTADCGEKGEQQVAYLKKAMYKNQHQAIRTEIMPFPSFGHDFTIIDVPGHSEDQVGFFHEPSGVLFAGDLLINHISSNAIIEPGVETTYSYPLLQHMESMKKVMQLKPDVIYSGHGTVIHDAESLIRQRLDAIDHKAEKFLQLISDGYTTANTLAKTYYNKAYDSQFSLVMSEIIGHLQYLENNKRIQKEMTDGVWHYHLT</sequence>
<feature type="domain" description="Metallo-beta-lactamase" evidence="1">
    <location>
        <begin position="23"/>
        <end position="235"/>
    </location>
</feature>
<keyword evidence="3" id="KW-1185">Reference proteome</keyword>
<dbReference type="Proteomes" id="UP000199163">
    <property type="component" value="Unassembled WGS sequence"/>
</dbReference>
<dbReference type="InterPro" id="IPR050662">
    <property type="entry name" value="Sec-metab_biosynth-thioest"/>
</dbReference>
<accession>A0A1G8JVZ9</accession>
<dbReference type="OrthoDB" id="9761531at2"/>
<dbReference type="STRING" id="568899.SAMN05192534_1382"/>
<evidence type="ECO:0000313" key="3">
    <source>
        <dbReference type="Proteomes" id="UP000199163"/>
    </source>
</evidence>
<dbReference type="EMBL" id="FNDK01000038">
    <property type="protein sequence ID" value="SDI35315.1"/>
    <property type="molecule type" value="Genomic_DNA"/>
</dbReference>
<organism evidence="2 3">
    <name type="scientific">Alteribacillus persepolensis</name>
    <dbReference type="NCBI Taxonomy" id="568899"/>
    <lineage>
        <taxon>Bacteria</taxon>
        <taxon>Bacillati</taxon>
        <taxon>Bacillota</taxon>
        <taxon>Bacilli</taxon>
        <taxon>Bacillales</taxon>
        <taxon>Bacillaceae</taxon>
        <taxon>Alteribacillus</taxon>
    </lineage>
</organism>
<reference evidence="2 3" key="1">
    <citation type="submission" date="2016-10" db="EMBL/GenBank/DDBJ databases">
        <authorList>
            <person name="de Groot N.N."/>
        </authorList>
    </citation>
    <scope>NUCLEOTIDE SEQUENCE [LARGE SCALE GENOMIC DNA]</scope>
    <source>
        <strain evidence="2 3">DSM 21632</strain>
    </source>
</reference>
<dbReference type="SMART" id="SM00849">
    <property type="entry name" value="Lactamase_B"/>
    <property type="match status" value="1"/>
</dbReference>
<dbReference type="Pfam" id="PF00753">
    <property type="entry name" value="Lactamase_B"/>
    <property type="match status" value="1"/>
</dbReference>
<dbReference type="SUPFAM" id="SSF56281">
    <property type="entry name" value="Metallo-hydrolase/oxidoreductase"/>
    <property type="match status" value="1"/>
</dbReference>
<evidence type="ECO:0000313" key="2">
    <source>
        <dbReference type="EMBL" id="SDI35315.1"/>
    </source>
</evidence>
<dbReference type="RefSeq" id="WP_091276693.1">
    <property type="nucleotide sequence ID" value="NZ_FNDK01000038.1"/>
</dbReference>
<dbReference type="Gene3D" id="3.60.15.10">
    <property type="entry name" value="Ribonuclease Z/Hydroxyacylglutathione hydrolase-like"/>
    <property type="match status" value="1"/>
</dbReference>
<dbReference type="InterPro" id="IPR001279">
    <property type="entry name" value="Metallo-B-lactamas"/>
</dbReference>
<gene>
    <name evidence="2" type="ORF">SAMN05192534_1382</name>
</gene>